<dbReference type="GO" id="GO:0008168">
    <property type="term" value="F:methyltransferase activity"/>
    <property type="evidence" value="ECO:0007669"/>
    <property type="project" value="UniProtKB-KW"/>
</dbReference>
<comment type="caution">
    <text evidence="2">The sequence shown here is derived from an EMBL/GenBank/DDBJ whole genome shotgun (WGS) entry which is preliminary data.</text>
</comment>
<dbReference type="Gene3D" id="3.40.50.150">
    <property type="entry name" value="Vaccinia Virus protein VP39"/>
    <property type="match status" value="1"/>
</dbReference>
<protein>
    <submittedName>
        <fullName evidence="2">Class I SAM-dependent methyltransferase</fullName>
        <ecNumber evidence="2">2.1.-.-</ecNumber>
    </submittedName>
</protein>
<evidence type="ECO:0000313" key="3">
    <source>
        <dbReference type="Proteomes" id="UP001556692"/>
    </source>
</evidence>
<evidence type="ECO:0000259" key="1">
    <source>
        <dbReference type="Pfam" id="PF13649"/>
    </source>
</evidence>
<dbReference type="InterPro" id="IPR029063">
    <property type="entry name" value="SAM-dependent_MTases_sf"/>
</dbReference>
<keyword evidence="2" id="KW-0489">Methyltransferase</keyword>
<organism evidence="2 3">
    <name type="scientific">Aquibium pacificus</name>
    <dbReference type="NCBI Taxonomy" id="3153579"/>
    <lineage>
        <taxon>Bacteria</taxon>
        <taxon>Pseudomonadati</taxon>
        <taxon>Pseudomonadota</taxon>
        <taxon>Alphaproteobacteria</taxon>
        <taxon>Hyphomicrobiales</taxon>
        <taxon>Phyllobacteriaceae</taxon>
        <taxon>Aquibium</taxon>
    </lineage>
</organism>
<keyword evidence="2" id="KW-0808">Transferase</keyword>
<dbReference type="GO" id="GO:0032259">
    <property type="term" value="P:methylation"/>
    <property type="evidence" value="ECO:0007669"/>
    <property type="project" value="UniProtKB-KW"/>
</dbReference>
<dbReference type="PANTHER" id="PTHR43464:SF82">
    <property type="entry name" value="METHYLTRANSFERASE DOMAIN-CONTAINING PROTEIN"/>
    <property type="match status" value="1"/>
</dbReference>
<dbReference type="InterPro" id="IPR041698">
    <property type="entry name" value="Methyltransf_25"/>
</dbReference>
<evidence type="ECO:0000313" key="2">
    <source>
        <dbReference type="EMBL" id="MEX0407182.1"/>
    </source>
</evidence>
<dbReference type="EC" id="2.1.-.-" evidence="2"/>
<sequence length="276" mass="30432">MAEVLETAFDTNRAMWDGRVAAHRRDATGFYRVEDFLAGEDVLYPIEAAEIGDVRGLRIAHLQCHFGIDSICLARRGADVTGLDFSAPAIAEARALAGRTGVDARFVEGNVYDARQHLEGAFDVVYTTWGTIIWLPDVAGWARVVASLLKPGGFLYFADAHPAMLCLEMVEGRIVLGADWRTPVDRPLMETSDLTYTGDQIAPSTSCEWIHPLGDIVTALLDAGLRLDRLTEHTRLPWPHFPDMREDGDRMFRLREDQVQLPLAVSIKATKPGGGG</sequence>
<dbReference type="SUPFAM" id="SSF53335">
    <property type="entry name" value="S-adenosyl-L-methionine-dependent methyltransferases"/>
    <property type="match status" value="1"/>
</dbReference>
<dbReference type="Proteomes" id="UP001556692">
    <property type="component" value="Unassembled WGS sequence"/>
</dbReference>
<feature type="domain" description="Methyltransferase" evidence="1">
    <location>
        <begin position="62"/>
        <end position="153"/>
    </location>
</feature>
<dbReference type="EMBL" id="JBDPGJ010000003">
    <property type="protein sequence ID" value="MEX0407182.1"/>
    <property type="molecule type" value="Genomic_DNA"/>
</dbReference>
<dbReference type="RefSeq" id="WP_367955050.1">
    <property type="nucleotide sequence ID" value="NZ_JBDPGJ010000003.1"/>
</dbReference>
<dbReference type="CDD" id="cd02440">
    <property type="entry name" value="AdoMet_MTases"/>
    <property type="match status" value="1"/>
</dbReference>
<accession>A0ABV3SK95</accession>
<keyword evidence="3" id="KW-1185">Reference proteome</keyword>
<dbReference type="Pfam" id="PF13649">
    <property type="entry name" value="Methyltransf_25"/>
    <property type="match status" value="1"/>
</dbReference>
<name>A0ABV3SK95_9HYPH</name>
<proteinExistence type="predicted"/>
<reference evidence="2 3" key="1">
    <citation type="submission" date="2024-05" db="EMBL/GenBank/DDBJ databases">
        <authorList>
            <person name="Jiang F."/>
        </authorList>
    </citation>
    <scope>NUCLEOTIDE SEQUENCE [LARGE SCALE GENOMIC DNA]</scope>
    <source>
        <strain evidence="2 3">LZ166</strain>
    </source>
</reference>
<gene>
    <name evidence="2" type="ORF">ABGN05_16065</name>
</gene>
<dbReference type="PANTHER" id="PTHR43464">
    <property type="entry name" value="METHYLTRANSFERASE"/>
    <property type="match status" value="1"/>
</dbReference>